<dbReference type="RefSeq" id="WP_346012936.1">
    <property type="nucleotide sequence ID" value="NZ_JAQYXP010000002.1"/>
</dbReference>
<gene>
    <name evidence="2" type="ORF">PUR29_11320</name>
</gene>
<dbReference type="InterPro" id="IPR025364">
    <property type="entry name" value="DUF4268"/>
</dbReference>
<dbReference type="InterPro" id="IPR011856">
    <property type="entry name" value="tRNA_endonuc-like_dom_sf"/>
</dbReference>
<keyword evidence="3" id="KW-1185">Reference proteome</keyword>
<evidence type="ECO:0000313" key="2">
    <source>
        <dbReference type="EMBL" id="MEN3234191.1"/>
    </source>
</evidence>
<dbReference type="Proteomes" id="UP001407347">
    <property type="component" value="Unassembled WGS sequence"/>
</dbReference>
<evidence type="ECO:0000313" key="3">
    <source>
        <dbReference type="Proteomes" id="UP001407347"/>
    </source>
</evidence>
<sequence length="392" mass="45225">MFKIDRDANRIVALEEPTFSELGFKERAHIQEWIAHNPRALDEPLLIIQKEFAGFSDTNERLDLLALDKQGALVLIENKLDDAGRNVTWQALKYASYCSRFTRDDIRKIYHDYLTKIASPQSADEKLCEFFEVDDVNELKLNIGFTQRIILIAAKFRKEVTSTVLWLANFKIRLQCFQTTPYRMGHDLFLSIEQVIPTKNSEDFMVGLANKALDEVEGAAAEKDRYALRREFWARLIKKMNSVSTLFASVSATKQSWLGTSSGVRGLSLNFVATQSFGRVELYIDRQNKTINEAIYDEILLQRDLIEENFGETLEWQRLEAKRACRIKYEVAGDVFDREQWPQLIESLSDYMPRLERALEKPLKHINDKIKSGQFTSTEDGIKAGDDETLVE</sequence>
<evidence type="ECO:0000259" key="1">
    <source>
        <dbReference type="Pfam" id="PF14088"/>
    </source>
</evidence>
<feature type="domain" description="DUF4268" evidence="1">
    <location>
        <begin position="228"/>
        <end position="361"/>
    </location>
</feature>
<dbReference type="Gene3D" id="3.40.1350.10">
    <property type="match status" value="1"/>
</dbReference>
<organism evidence="2 3">
    <name type="scientific">Methylobacterium ajmalii</name>
    <dbReference type="NCBI Taxonomy" id="2738439"/>
    <lineage>
        <taxon>Bacteria</taxon>
        <taxon>Pseudomonadati</taxon>
        <taxon>Pseudomonadota</taxon>
        <taxon>Alphaproteobacteria</taxon>
        <taxon>Hyphomicrobiales</taxon>
        <taxon>Methylobacteriaceae</taxon>
        <taxon>Methylobacterium</taxon>
    </lineage>
</organism>
<protein>
    <submittedName>
        <fullName evidence="2">DUF4268 domain-containing protein</fullName>
    </submittedName>
</protein>
<dbReference type="Pfam" id="PF14088">
    <property type="entry name" value="DUF4268"/>
    <property type="match status" value="1"/>
</dbReference>
<dbReference type="EMBL" id="JAQYXP010000002">
    <property type="protein sequence ID" value="MEN3234191.1"/>
    <property type="molecule type" value="Genomic_DNA"/>
</dbReference>
<accession>A0ABU9ZSM5</accession>
<name>A0ABU9ZSM5_9HYPH</name>
<reference evidence="2 3" key="1">
    <citation type="journal article" date="2023" name="PLoS ONE">
        <title>Complete genome assembly of Hawai'i environmental nontuberculous mycobacteria reveals unexpected co-isolation with methylobacteria.</title>
        <authorList>
            <person name="Hendrix J."/>
            <person name="Epperson L.E."/>
            <person name="Tong E.I."/>
            <person name="Chan Y.L."/>
            <person name="Hasan N.A."/>
            <person name="Dawrs S.N."/>
            <person name="Norton G.J."/>
            <person name="Virdi R."/>
            <person name="Crooks J.L."/>
            <person name="Chan E.D."/>
            <person name="Honda J.R."/>
            <person name="Strong M."/>
        </authorList>
    </citation>
    <scope>NUCLEOTIDE SEQUENCE [LARGE SCALE GENOMIC DNA]</scope>
    <source>
        <strain evidence="2 3">NJH_HI04-1</strain>
    </source>
</reference>
<proteinExistence type="predicted"/>
<comment type="caution">
    <text evidence="2">The sequence shown here is derived from an EMBL/GenBank/DDBJ whole genome shotgun (WGS) entry which is preliminary data.</text>
</comment>